<reference evidence="2 3" key="1">
    <citation type="submission" date="2017-07" db="EMBL/GenBank/DDBJ databases">
        <title>Draft genome of Ochrobactrum lupini type strain LUP21.</title>
        <authorList>
            <person name="Krzyzanowska D.M."/>
            <person name="Jafra S."/>
        </authorList>
    </citation>
    <scope>NUCLEOTIDE SEQUENCE [LARGE SCALE GENOMIC DNA]</scope>
    <source>
        <strain evidence="2 3">LUP21</strain>
    </source>
</reference>
<dbReference type="Proteomes" id="UP000216363">
    <property type="component" value="Unassembled WGS sequence"/>
</dbReference>
<protein>
    <submittedName>
        <fullName evidence="1">Biliverdin-producing heme oxygenase</fullName>
    </submittedName>
    <submittedName>
        <fullName evidence="2">Heme oxygenase family protein</fullName>
    </submittedName>
</protein>
<keyword evidence="4" id="KW-1185">Reference proteome</keyword>
<dbReference type="GO" id="GO:0006788">
    <property type="term" value="P:heme oxidation"/>
    <property type="evidence" value="ECO:0007669"/>
    <property type="project" value="InterPro"/>
</dbReference>
<evidence type="ECO:0000313" key="1">
    <source>
        <dbReference type="EMBL" id="KAB2703067.1"/>
    </source>
</evidence>
<gene>
    <name evidence="2" type="ORF">CES86_3882</name>
    <name evidence="1" type="ORF">F9L03_15025</name>
</gene>
<organism evidence="2 3">
    <name type="scientific">Brucella lupini</name>
    <dbReference type="NCBI Taxonomy" id="255457"/>
    <lineage>
        <taxon>Bacteria</taxon>
        <taxon>Pseudomonadati</taxon>
        <taxon>Pseudomonadota</taxon>
        <taxon>Alphaproteobacteria</taxon>
        <taxon>Hyphomicrobiales</taxon>
        <taxon>Brucellaceae</taxon>
        <taxon>Brucella/Ochrobactrum group</taxon>
        <taxon>Brucella</taxon>
    </lineage>
</organism>
<dbReference type="RefSeq" id="WP_051686662.1">
    <property type="nucleotide sequence ID" value="NZ_JBHEEP010000008.1"/>
</dbReference>
<dbReference type="AlphaFoldDB" id="A0A256GGY6"/>
<evidence type="ECO:0000313" key="3">
    <source>
        <dbReference type="Proteomes" id="UP000216363"/>
    </source>
</evidence>
<comment type="caution">
    <text evidence="2">The sequence shown here is derived from an EMBL/GenBank/DDBJ whole genome shotgun (WGS) entry which is preliminary data.</text>
</comment>
<dbReference type="InterPro" id="IPR016084">
    <property type="entry name" value="Haem_Oase-like_multi-hlx"/>
</dbReference>
<dbReference type="InterPro" id="IPR016053">
    <property type="entry name" value="Haem_Oase-like"/>
</dbReference>
<dbReference type="SUPFAM" id="SSF48613">
    <property type="entry name" value="Heme oxygenase-like"/>
    <property type="match status" value="1"/>
</dbReference>
<dbReference type="GO" id="GO:0004392">
    <property type="term" value="F:heme oxygenase (decyclizing) activity"/>
    <property type="evidence" value="ECO:0007669"/>
    <property type="project" value="InterPro"/>
</dbReference>
<dbReference type="Gene3D" id="1.20.910.10">
    <property type="entry name" value="Heme oxygenase-like"/>
    <property type="match status" value="1"/>
</dbReference>
<accession>A0A256GGY6</accession>
<sequence>MNQRTVLQRRWDLKAATAPYHERIDRLVSFYGMFISLDAYRKYLEATWRSRVALETLLDVSDLRRVFSDWDNHKIQSELQMDYADLSDGEEPKKSELQFDAGAPVDLPSAIGTLYVLEGSALGATVLIHKARLLGLGAGYGARHLAKQVGNLAGWKKTVALLQTMSLDKKDEERCFEAAIDSFRTFEINYEKAFGEP</sequence>
<name>A0A256GGY6_9HYPH</name>
<evidence type="ECO:0000313" key="2">
    <source>
        <dbReference type="EMBL" id="OYR26414.1"/>
    </source>
</evidence>
<dbReference type="Proteomes" id="UP000435957">
    <property type="component" value="Unassembled WGS sequence"/>
</dbReference>
<dbReference type="EMBL" id="WBWF01000010">
    <property type="protein sequence ID" value="KAB2703067.1"/>
    <property type="molecule type" value="Genomic_DNA"/>
</dbReference>
<dbReference type="EMBL" id="NNRN01000055">
    <property type="protein sequence ID" value="OYR26414.1"/>
    <property type="molecule type" value="Genomic_DNA"/>
</dbReference>
<dbReference type="Pfam" id="PF01126">
    <property type="entry name" value="Heme_oxygenase"/>
    <property type="match status" value="1"/>
</dbReference>
<proteinExistence type="predicted"/>
<reference evidence="1 4" key="2">
    <citation type="submission" date="2019-09" db="EMBL/GenBank/DDBJ databases">
        <title>Taxonomic organization of the family Brucellaceae based on a phylogenomic approach.</title>
        <authorList>
            <person name="Leclercq S."/>
            <person name="Cloeckaert A."/>
            <person name="Zygmunt M.S."/>
        </authorList>
    </citation>
    <scope>NUCLEOTIDE SEQUENCE [LARGE SCALE GENOMIC DNA]</scope>
    <source>
        <strain evidence="1 4">LUP23</strain>
    </source>
</reference>
<evidence type="ECO:0000313" key="4">
    <source>
        <dbReference type="Proteomes" id="UP000435957"/>
    </source>
</evidence>
<dbReference type="CDD" id="cd19166">
    <property type="entry name" value="HemeO-bac"/>
    <property type="match status" value="1"/>
</dbReference>